<name>A0A7C4CAJ1_UNCW3</name>
<reference evidence="1" key="1">
    <citation type="journal article" date="2020" name="mSystems">
        <title>Genome- and Community-Level Interaction Insights into Carbon Utilization and Element Cycling Functions of Hydrothermarchaeota in Hydrothermal Sediment.</title>
        <authorList>
            <person name="Zhou Z."/>
            <person name="Liu Y."/>
            <person name="Xu W."/>
            <person name="Pan J."/>
            <person name="Luo Z.H."/>
            <person name="Li M."/>
        </authorList>
    </citation>
    <scope>NUCLEOTIDE SEQUENCE [LARGE SCALE GENOMIC DNA]</scope>
    <source>
        <strain evidence="1">SpSt-488</strain>
    </source>
</reference>
<sequence>MRKVIAVAGVGLSLLLGGWLLRGRVRAGDSGLSIGPGGVVSEVRVEAVGPCMVLDTVEVVAVRTIARVASKADEN</sequence>
<comment type="caution">
    <text evidence="1">The sequence shown here is derived from an EMBL/GenBank/DDBJ whole genome shotgun (WGS) entry which is preliminary data.</text>
</comment>
<gene>
    <name evidence="1" type="ORF">ENS41_03050</name>
</gene>
<accession>A0A7C4CAJ1</accession>
<organism evidence="1">
    <name type="scientific">candidate division WOR-3 bacterium</name>
    <dbReference type="NCBI Taxonomy" id="2052148"/>
    <lineage>
        <taxon>Bacteria</taxon>
        <taxon>Bacteria division WOR-3</taxon>
    </lineage>
</organism>
<evidence type="ECO:0000313" key="1">
    <source>
        <dbReference type="EMBL" id="HGK27912.1"/>
    </source>
</evidence>
<dbReference type="EMBL" id="DSUT01000056">
    <property type="protein sequence ID" value="HGK27912.1"/>
    <property type="molecule type" value="Genomic_DNA"/>
</dbReference>
<dbReference type="AlphaFoldDB" id="A0A7C4CAJ1"/>
<protein>
    <submittedName>
        <fullName evidence="1">Uncharacterized protein</fullName>
    </submittedName>
</protein>
<proteinExistence type="predicted"/>